<protein>
    <submittedName>
        <fullName evidence="1">Alpha-L-fucosidase 1</fullName>
    </submittedName>
</protein>
<comment type="caution">
    <text evidence="1">The sequence shown here is derived from an EMBL/GenBank/DDBJ whole genome shotgun (WGS) entry which is preliminary data.</text>
</comment>
<dbReference type="PANTHER" id="PTHR10030">
    <property type="entry name" value="ALPHA-L-FUCOSIDASE"/>
    <property type="match status" value="1"/>
</dbReference>
<dbReference type="Proteomes" id="UP000288805">
    <property type="component" value="Unassembled WGS sequence"/>
</dbReference>
<evidence type="ECO:0000313" key="1">
    <source>
        <dbReference type="EMBL" id="RVX08200.1"/>
    </source>
</evidence>
<accession>A0A438JGX0</accession>
<gene>
    <name evidence="1" type="primary">FUC1_4</name>
    <name evidence="1" type="ORF">CK203_017694</name>
</gene>
<proteinExistence type="predicted"/>
<dbReference type="GO" id="GO:0005975">
    <property type="term" value="P:carbohydrate metabolic process"/>
    <property type="evidence" value="ECO:0007669"/>
    <property type="project" value="InterPro"/>
</dbReference>
<dbReference type="Gene3D" id="3.20.20.80">
    <property type="entry name" value="Glycosidases"/>
    <property type="match status" value="1"/>
</dbReference>
<dbReference type="InterPro" id="IPR017853">
    <property type="entry name" value="GH"/>
</dbReference>
<dbReference type="AlphaFoldDB" id="A0A438JGX0"/>
<dbReference type="GO" id="GO:0004560">
    <property type="term" value="F:alpha-L-fucosidase activity"/>
    <property type="evidence" value="ECO:0007669"/>
    <property type="project" value="UniProtKB-EC"/>
</dbReference>
<dbReference type="InterPro" id="IPR000933">
    <property type="entry name" value="Glyco_hydro_29"/>
</dbReference>
<name>A0A438JGX0_VITVI</name>
<dbReference type="PANTHER" id="PTHR10030:SF37">
    <property type="entry name" value="ALPHA-L-FUCOSIDASE-RELATED"/>
    <property type="match status" value="1"/>
</dbReference>
<sequence length="261" mass="28929">MADMGSYKRFGSMEQRVRMPANMSYYFEEWFEMVKELQSSINIFSDAGPDVRWVGNENGFAGNTSWSTINRTLLSIGNGDNVGYLNTGDPQGTDWVPPECDVSIRPGWFWHASEQPKELSQLLEIYYNSKAIDTTFSTNLAEKSSVDASSQRGDEGAAGQHWIEIKAASGGLRFNVIRIQEPIGLGQRIIGHEVYADGKLIVEGTTVGHKRLHRLGDVVEATVVKVQILESKGVPLVSSFGLHFDPFGQPNGTSVYKELSY</sequence>
<dbReference type="EMBL" id="QGNW01000042">
    <property type="protein sequence ID" value="RVX08200.1"/>
    <property type="molecule type" value="Genomic_DNA"/>
</dbReference>
<organism evidence="1 2">
    <name type="scientific">Vitis vinifera</name>
    <name type="common">Grape</name>
    <dbReference type="NCBI Taxonomy" id="29760"/>
    <lineage>
        <taxon>Eukaryota</taxon>
        <taxon>Viridiplantae</taxon>
        <taxon>Streptophyta</taxon>
        <taxon>Embryophyta</taxon>
        <taxon>Tracheophyta</taxon>
        <taxon>Spermatophyta</taxon>
        <taxon>Magnoliopsida</taxon>
        <taxon>eudicotyledons</taxon>
        <taxon>Gunneridae</taxon>
        <taxon>Pentapetalae</taxon>
        <taxon>rosids</taxon>
        <taxon>Vitales</taxon>
        <taxon>Vitaceae</taxon>
        <taxon>Viteae</taxon>
        <taxon>Vitis</taxon>
    </lineage>
</organism>
<reference evidence="1 2" key="1">
    <citation type="journal article" date="2018" name="PLoS Genet.">
        <title>Population sequencing reveals clonal diversity and ancestral inbreeding in the grapevine cultivar Chardonnay.</title>
        <authorList>
            <person name="Roach M.J."/>
            <person name="Johnson D.L."/>
            <person name="Bohlmann J."/>
            <person name="van Vuuren H.J."/>
            <person name="Jones S.J."/>
            <person name="Pretorius I.S."/>
            <person name="Schmidt S.A."/>
            <person name="Borneman A.R."/>
        </authorList>
    </citation>
    <scope>NUCLEOTIDE SEQUENCE [LARGE SCALE GENOMIC DNA]</scope>
    <source>
        <strain evidence="2">cv. Chardonnay</strain>
        <tissue evidence="1">Leaf</tissue>
    </source>
</reference>
<evidence type="ECO:0000313" key="2">
    <source>
        <dbReference type="Proteomes" id="UP000288805"/>
    </source>
</evidence>
<dbReference type="Gene3D" id="2.60.120.260">
    <property type="entry name" value="Galactose-binding domain-like"/>
    <property type="match status" value="1"/>
</dbReference>
<dbReference type="SUPFAM" id="SSF51445">
    <property type="entry name" value="(Trans)glycosidases"/>
    <property type="match status" value="1"/>
</dbReference>